<dbReference type="PANTHER" id="PTHR44591:SF3">
    <property type="entry name" value="RESPONSE REGULATORY DOMAIN-CONTAINING PROTEIN"/>
    <property type="match status" value="1"/>
</dbReference>
<name>A0A0M9U386_9CHLR</name>
<dbReference type="InterPro" id="IPR001789">
    <property type="entry name" value="Sig_transdc_resp-reg_receiver"/>
</dbReference>
<feature type="modified residue" description="4-aspartylphosphate" evidence="2">
    <location>
        <position position="54"/>
    </location>
</feature>
<dbReference type="Proteomes" id="UP000050501">
    <property type="component" value="Unassembled WGS sequence"/>
</dbReference>
<dbReference type="Pfam" id="PF00072">
    <property type="entry name" value="Response_reg"/>
    <property type="match status" value="1"/>
</dbReference>
<gene>
    <name evidence="5" type="ORF">ADN01_09970</name>
    <name evidence="4" type="ORF">LSAC_03441</name>
</gene>
<dbReference type="AlphaFoldDB" id="A0A0M9U386"/>
<dbReference type="STRING" id="229921.ADN01_09970"/>
<keyword evidence="1 2" id="KW-0597">Phosphoprotein</keyword>
<dbReference type="GO" id="GO:0000160">
    <property type="term" value="P:phosphorelay signal transduction system"/>
    <property type="evidence" value="ECO:0007669"/>
    <property type="project" value="InterPro"/>
</dbReference>
<dbReference type="OrthoDB" id="9802491at2"/>
<feature type="domain" description="Response regulatory" evidence="3">
    <location>
        <begin position="5"/>
        <end position="121"/>
    </location>
</feature>
<evidence type="ECO:0000313" key="5">
    <source>
        <dbReference type="EMBL" id="KPL81642.1"/>
    </source>
</evidence>
<accession>A0A0M9U386</accession>
<keyword evidence="6" id="KW-1185">Reference proteome</keyword>
<dbReference type="InterPro" id="IPR050595">
    <property type="entry name" value="Bact_response_regulator"/>
</dbReference>
<dbReference type="SUPFAM" id="SSF52172">
    <property type="entry name" value="CheY-like"/>
    <property type="match status" value="1"/>
</dbReference>
<dbReference type="EMBL" id="DF967975">
    <property type="protein sequence ID" value="GAP19536.1"/>
    <property type="molecule type" value="Genomic_DNA"/>
</dbReference>
<evidence type="ECO:0000313" key="6">
    <source>
        <dbReference type="Proteomes" id="UP000050501"/>
    </source>
</evidence>
<organism evidence="4">
    <name type="scientific">Levilinea saccharolytica</name>
    <dbReference type="NCBI Taxonomy" id="229921"/>
    <lineage>
        <taxon>Bacteria</taxon>
        <taxon>Bacillati</taxon>
        <taxon>Chloroflexota</taxon>
        <taxon>Anaerolineae</taxon>
        <taxon>Anaerolineales</taxon>
        <taxon>Anaerolineaceae</taxon>
        <taxon>Levilinea</taxon>
    </lineage>
</organism>
<dbReference type="SMART" id="SM00448">
    <property type="entry name" value="REC"/>
    <property type="match status" value="1"/>
</dbReference>
<evidence type="ECO:0000313" key="4">
    <source>
        <dbReference type="EMBL" id="GAP19536.1"/>
    </source>
</evidence>
<evidence type="ECO:0000256" key="2">
    <source>
        <dbReference type="PROSITE-ProRule" id="PRU00169"/>
    </source>
</evidence>
<evidence type="ECO:0000259" key="3">
    <source>
        <dbReference type="PROSITE" id="PS50110"/>
    </source>
</evidence>
<protein>
    <submittedName>
        <fullName evidence="5">Chemotaxis protein CheY</fullName>
    </submittedName>
    <submittedName>
        <fullName evidence="4">Response regulator containing a CheY-like receiver domain and an HD-GYP domain</fullName>
    </submittedName>
</protein>
<dbReference type="PANTHER" id="PTHR44591">
    <property type="entry name" value="STRESS RESPONSE REGULATOR PROTEIN 1"/>
    <property type="match status" value="1"/>
</dbReference>
<evidence type="ECO:0000256" key="1">
    <source>
        <dbReference type="ARBA" id="ARBA00022553"/>
    </source>
</evidence>
<dbReference type="RefSeq" id="WP_062419808.1">
    <property type="nucleotide sequence ID" value="NZ_BBXZ01000181.1"/>
</dbReference>
<reference evidence="5 6" key="2">
    <citation type="submission" date="2015-07" db="EMBL/GenBank/DDBJ databases">
        <title>Genome sequence of Levilinea saccharolytica DSM 16555.</title>
        <authorList>
            <person name="Hemp J."/>
            <person name="Ward L.M."/>
            <person name="Pace L.A."/>
            <person name="Fischer W.W."/>
        </authorList>
    </citation>
    <scope>NUCLEOTIDE SEQUENCE [LARGE SCALE GENOMIC DNA]</scope>
    <source>
        <strain evidence="5 6">KIBI-1</strain>
    </source>
</reference>
<dbReference type="PROSITE" id="PS50110">
    <property type="entry name" value="RESPONSE_REGULATORY"/>
    <property type="match status" value="1"/>
</dbReference>
<reference evidence="4" key="1">
    <citation type="journal article" date="2015" name="Genome Announc.">
        <title>Draft Genome Sequences of Anaerolinea thermolimosa IMO-1, Bellilinea caldifistulae GOMI-1, Leptolinea tardivitalis YMTK-2, Levilinea saccharolytica KIBI-1, Longilinea arvoryzae KOME-1, Previously Described as Members of the Class Anaerolineae (Chloroflexi).</title>
        <authorList>
            <person name="Matsuura N."/>
            <person name="Tourlousse M.D."/>
            <person name="Ohashi A."/>
            <person name="Hugenholtz P."/>
            <person name="Sekiguchi Y."/>
        </authorList>
    </citation>
    <scope>NUCLEOTIDE SEQUENCE</scope>
    <source>
        <strain evidence="4">KIBI-1</strain>
    </source>
</reference>
<dbReference type="InterPro" id="IPR011006">
    <property type="entry name" value="CheY-like_superfamily"/>
</dbReference>
<dbReference type="Gene3D" id="3.40.50.2300">
    <property type="match status" value="1"/>
</dbReference>
<dbReference type="EMBL" id="LGCM01000037">
    <property type="protein sequence ID" value="KPL81642.1"/>
    <property type="molecule type" value="Genomic_DNA"/>
</dbReference>
<proteinExistence type="predicted"/>
<sequence length="128" mass="13836">MSKGVVLVIEDNIDNLDLVRFLLEEGEFEVLTAMDGREGLNTAREKLPDLILLDLAIPEIDGWDVAQSLKKDPATAGIFVVAMTAHILPGDRKRALEAGCDAYISKPLDVPSFAETIAGYIRSKPAAA</sequence>